<feature type="transmembrane region" description="Helical" evidence="1">
    <location>
        <begin position="243"/>
        <end position="260"/>
    </location>
</feature>
<keyword evidence="4" id="KW-1185">Reference proteome</keyword>
<feature type="transmembrane region" description="Helical" evidence="1">
    <location>
        <begin position="139"/>
        <end position="158"/>
    </location>
</feature>
<feature type="domain" description="J" evidence="2">
    <location>
        <begin position="12"/>
        <end position="78"/>
    </location>
</feature>
<dbReference type="Gene3D" id="1.10.287.110">
    <property type="entry name" value="DnaJ domain"/>
    <property type="match status" value="1"/>
</dbReference>
<dbReference type="AlphaFoldDB" id="J9D924"/>
<organism evidence="3 4">
    <name type="scientific">Edhazardia aedis (strain USNM 41457)</name>
    <name type="common">Microsporidian parasite</name>
    <dbReference type="NCBI Taxonomy" id="1003232"/>
    <lineage>
        <taxon>Eukaryota</taxon>
        <taxon>Fungi</taxon>
        <taxon>Fungi incertae sedis</taxon>
        <taxon>Microsporidia</taxon>
        <taxon>Edhazardia</taxon>
    </lineage>
</organism>
<evidence type="ECO:0000259" key="2">
    <source>
        <dbReference type="PROSITE" id="PS50076"/>
    </source>
</evidence>
<dbReference type="HOGENOM" id="CLU_762967_0_0_1"/>
<dbReference type="Proteomes" id="UP000003163">
    <property type="component" value="Unassembled WGS sequence"/>
</dbReference>
<feature type="transmembrane region" description="Helical" evidence="1">
    <location>
        <begin position="313"/>
        <end position="330"/>
    </location>
</feature>
<reference evidence="4" key="2">
    <citation type="submission" date="2015-07" db="EMBL/GenBank/DDBJ databases">
        <title>Contrasting host-pathogen interactions and genome evolution in two generalist and specialist microsporidian pathogens of mosquitoes.</title>
        <authorList>
            <consortium name="The Broad Institute Genomics Platform"/>
            <consortium name="The Broad Institute Genome Sequencing Center for Infectious Disease"/>
            <person name="Cuomo C.A."/>
            <person name="Sanscrainte N.D."/>
            <person name="Goldberg J.M."/>
            <person name="Heiman D."/>
            <person name="Young S."/>
            <person name="Zeng Q."/>
            <person name="Becnel J.J."/>
            <person name="Birren B.W."/>
        </authorList>
    </citation>
    <scope>NUCLEOTIDE SEQUENCE [LARGE SCALE GENOMIC DNA]</scope>
    <source>
        <strain evidence="4">USNM 41457</strain>
    </source>
</reference>
<evidence type="ECO:0000313" key="3">
    <source>
        <dbReference type="EMBL" id="EJW04004.1"/>
    </source>
</evidence>
<dbReference type="VEuPathDB" id="MicrosporidiaDB:EDEG_00160"/>
<proteinExistence type="predicted"/>
<name>J9D924_EDHAE</name>
<dbReference type="PROSITE" id="PS50076">
    <property type="entry name" value="DNAJ_2"/>
    <property type="match status" value="1"/>
</dbReference>
<dbReference type="OrthoDB" id="10250354at2759"/>
<reference evidence="3 4" key="1">
    <citation type="submission" date="2011-08" db="EMBL/GenBank/DDBJ databases">
        <authorList>
            <person name="Liu Z.J."/>
            <person name="Shi F.L."/>
            <person name="Lu J.Q."/>
            <person name="Li M."/>
            <person name="Wang Z.L."/>
        </authorList>
    </citation>
    <scope>NUCLEOTIDE SEQUENCE [LARGE SCALE GENOMIC DNA]</scope>
    <source>
        <strain evidence="3 4">USNM 41457</strain>
    </source>
</reference>
<feature type="transmembrane region" description="Helical" evidence="1">
    <location>
        <begin position="107"/>
        <end position="127"/>
    </location>
</feature>
<gene>
    <name evidence="3" type="ORF">EDEG_00160</name>
</gene>
<evidence type="ECO:0000256" key="1">
    <source>
        <dbReference type="SAM" id="Phobius"/>
    </source>
</evidence>
<keyword evidence="1" id="KW-0812">Transmembrane</keyword>
<feature type="transmembrane region" description="Helical" evidence="1">
    <location>
        <begin position="179"/>
        <end position="198"/>
    </location>
</feature>
<keyword evidence="1" id="KW-0472">Membrane</keyword>
<protein>
    <recommendedName>
        <fullName evidence="2">J domain-containing protein</fullName>
    </recommendedName>
</protein>
<sequence>MILLVKYLNMVNYYQRLGLKPTANNDQIERSYIMLINKLKTFYHDDQTFNSYNLGMQMYRAFQILSNKTLRHLYDNYGEFGLDIFTFTNLQNNKGVKKRIHSSDQLNLSKISLFSIPICLYFLPIILTLKRIGFIDISYTLITSSFLLIILPAILVLLRMKLALDLRKIDYKARISTIFNFWFPLLALQISIAIIISLKADNIIKNQVIIKSTHLFILFQIILFEHKMLAGYTLSFFDIFKNIWGLATTCSAVISAILAFKYKFGMYSKAILCLTPILSIVMGLDVPLNRLERLLYVCISALFLYISSLNNVILQSFFLLIILSVPVVRLSKTIRKVRTFALLLFEYDKYHNHKNESNNLKIK</sequence>
<dbReference type="STRING" id="1003232.J9D924"/>
<keyword evidence="1" id="KW-1133">Transmembrane helix</keyword>
<dbReference type="InterPro" id="IPR036869">
    <property type="entry name" value="J_dom_sf"/>
</dbReference>
<comment type="caution">
    <text evidence="3">The sequence shown here is derived from an EMBL/GenBank/DDBJ whole genome shotgun (WGS) entry which is preliminary data.</text>
</comment>
<evidence type="ECO:0000313" key="4">
    <source>
        <dbReference type="Proteomes" id="UP000003163"/>
    </source>
</evidence>
<dbReference type="EMBL" id="AFBI03000002">
    <property type="protein sequence ID" value="EJW04004.1"/>
    <property type="molecule type" value="Genomic_DNA"/>
</dbReference>
<dbReference type="InParanoid" id="J9D924"/>
<dbReference type="InterPro" id="IPR001623">
    <property type="entry name" value="DnaJ_domain"/>
</dbReference>
<accession>J9D924</accession>
<dbReference type="SUPFAM" id="SSF46565">
    <property type="entry name" value="Chaperone J-domain"/>
    <property type="match status" value="1"/>
</dbReference>